<evidence type="ECO:0000313" key="2">
    <source>
        <dbReference type="Proteomes" id="UP000821865"/>
    </source>
</evidence>
<sequence length="367" mass="40649">MERSVTTESGSAGGGGWRWSRGLGSPGARQAASRRWPGGPRLHGVLSPHGFIVSRFLSRGDGDAFDLVCHVGGLEGCERFWRRRGNRAASAAGVAWNAAARCAGARSRALRARFSASVAWQITKKSSKWSKMNGIGIRRCQTDLLTFTDALVKFREERVQSCGETGHEVWIPCEAEFVFCANGKNTPTTIKEVAKMLADFGSKFDAFSSKVCAEMQEVRNSLSFMNAHFEEFKIALEKVKQEQVLLKKDNKQLHDELKKTQKELTELKQYSRQQNLEIKGLPKKPNENLADAMVEAGKKLGIPLTCADIDVIHLVPSKNKEKPNVINLASRTVRDTVLEAAKKKKNLVQQTLALKALRQFASTSIYA</sequence>
<proteinExistence type="predicted"/>
<keyword evidence="2" id="KW-1185">Reference proteome</keyword>
<dbReference type="EMBL" id="CM023473">
    <property type="protein sequence ID" value="KAH7954038.1"/>
    <property type="molecule type" value="Genomic_DNA"/>
</dbReference>
<organism evidence="1 2">
    <name type="scientific">Dermacentor silvarum</name>
    <name type="common">Tick</name>
    <dbReference type="NCBI Taxonomy" id="543639"/>
    <lineage>
        <taxon>Eukaryota</taxon>
        <taxon>Metazoa</taxon>
        <taxon>Ecdysozoa</taxon>
        <taxon>Arthropoda</taxon>
        <taxon>Chelicerata</taxon>
        <taxon>Arachnida</taxon>
        <taxon>Acari</taxon>
        <taxon>Parasitiformes</taxon>
        <taxon>Ixodida</taxon>
        <taxon>Ixodoidea</taxon>
        <taxon>Ixodidae</taxon>
        <taxon>Rhipicephalinae</taxon>
        <taxon>Dermacentor</taxon>
    </lineage>
</organism>
<accession>A0ACB8CXP0</accession>
<reference evidence="1" key="1">
    <citation type="submission" date="2020-05" db="EMBL/GenBank/DDBJ databases">
        <title>Large-scale comparative analyses of tick genomes elucidate their genetic diversity and vector capacities.</title>
        <authorList>
            <person name="Jia N."/>
            <person name="Wang J."/>
            <person name="Shi W."/>
            <person name="Du L."/>
            <person name="Sun Y."/>
            <person name="Zhan W."/>
            <person name="Jiang J."/>
            <person name="Wang Q."/>
            <person name="Zhang B."/>
            <person name="Ji P."/>
            <person name="Sakyi L.B."/>
            <person name="Cui X."/>
            <person name="Yuan T."/>
            <person name="Jiang B."/>
            <person name="Yang W."/>
            <person name="Lam T.T.-Y."/>
            <person name="Chang Q."/>
            <person name="Ding S."/>
            <person name="Wang X."/>
            <person name="Zhu J."/>
            <person name="Ruan X."/>
            <person name="Zhao L."/>
            <person name="Wei J."/>
            <person name="Que T."/>
            <person name="Du C."/>
            <person name="Cheng J."/>
            <person name="Dai P."/>
            <person name="Han X."/>
            <person name="Huang E."/>
            <person name="Gao Y."/>
            <person name="Liu J."/>
            <person name="Shao H."/>
            <person name="Ye R."/>
            <person name="Li L."/>
            <person name="Wei W."/>
            <person name="Wang X."/>
            <person name="Wang C."/>
            <person name="Yang T."/>
            <person name="Huo Q."/>
            <person name="Li W."/>
            <person name="Guo W."/>
            <person name="Chen H."/>
            <person name="Zhou L."/>
            <person name="Ni X."/>
            <person name="Tian J."/>
            <person name="Zhou Y."/>
            <person name="Sheng Y."/>
            <person name="Liu T."/>
            <person name="Pan Y."/>
            <person name="Xia L."/>
            <person name="Li J."/>
            <person name="Zhao F."/>
            <person name="Cao W."/>
        </authorList>
    </citation>
    <scope>NUCLEOTIDE SEQUENCE</scope>
    <source>
        <strain evidence="1">Dsil-2018</strain>
    </source>
</reference>
<evidence type="ECO:0000313" key="1">
    <source>
        <dbReference type="EMBL" id="KAH7954038.1"/>
    </source>
</evidence>
<dbReference type="Proteomes" id="UP000821865">
    <property type="component" value="Chromosome 4"/>
</dbReference>
<gene>
    <name evidence="1" type="ORF">HPB49_015043</name>
</gene>
<protein>
    <submittedName>
        <fullName evidence="1">Uncharacterized protein</fullName>
    </submittedName>
</protein>
<name>A0ACB8CXP0_DERSI</name>
<comment type="caution">
    <text evidence="1">The sequence shown here is derived from an EMBL/GenBank/DDBJ whole genome shotgun (WGS) entry which is preliminary data.</text>
</comment>